<proteinExistence type="predicted"/>
<evidence type="ECO:0000313" key="4">
    <source>
        <dbReference type="EMBL" id="GMH09418.1"/>
    </source>
</evidence>
<evidence type="ECO:0000259" key="3">
    <source>
        <dbReference type="PROSITE" id="PS51259"/>
    </source>
</evidence>
<organism evidence="4 5">
    <name type="scientific">Nepenthes gracilis</name>
    <name type="common">Slender pitcher plant</name>
    <dbReference type="NCBI Taxonomy" id="150966"/>
    <lineage>
        <taxon>Eukaryota</taxon>
        <taxon>Viridiplantae</taxon>
        <taxon>Streptophyta</taxon>
        <taxon>Embryophyta</taxon>
        <taxon>Tracheophyta</taxon>
        <taxon>Spermatophyta</taxon>
        <taxon>Magnoliopsida</taxon>
        <taxon>eudicotyledons</taxon>
        <taxon>Gunneridae</taxon>
        <taxon>Pentapetalae</taxon>
        <taxon>Caryophyllales</taxon>
        <taxon>Nepenthaceae</taxon>
        <taxon>Nepenthes</taxon>
    </lineage>
</organism>
<dbReference type="Proteomes" id="UP001279734">
    <property type="component" value="Unassembled WGS sequence"/>
</dbReference>
<gene>
    <name evidence="4" type="ORF">Nepgr_011259</name>
</gene>
<feature type="domain" description="MHD1" evidence="2">
    <location>
        <begin position="650"/>
        <end position="778"/>
    </location>
</feature>
<dbReference type="InterPro" id="IPR014770">
    <property type="entry name" value="Munc13_1"/>
</dbReference>
<keyword evidence="5" id="KW-1185">Reference proteome</keyword>
<evidence type="ECO:0008006" key="6">
    <source>
        <dbReference type="Google" id="ProtNLM"/>
    </source>
</evidence>
<reference evidence="4" key="1">
    <citation type="submission" date="2023-05" db="EMBL/GenBank/DDBJ databases">
        <title>Nepenthes gracilis genome sequencing.</title>
        <authorList>
            <person name="Fukushima K."/>
        </authorList>
    </citation>
    <scope>NUCLEOTIDE SEQUENCE</scope>
    <source>
        <strain evidence="4">SING2019-196</strain>
    </source>
</reference>
<feature type="domain" description="MHD2" evidence="3">
    <location>
        <begin position="937"/>
        <end position="1047"/>
    </location>
</feature>
<dbReference type="EMBL" id="BSYO01000009">
    <property type="protein sequence ID" value="GMH09418.1"/>
    <property type="molecule type" value="Genomic_DNA"/>
</dbReference>
<feature type="region of interest" description="Disordered" evidence="1">
    <location>
        <begin position="95"/>
        <end position="129"/>
    </location>
</feature>
<dbReference type="InterPro" id="IPR008528">
    <property type="entry name" value="unc-13_homologue"/>
</dbReference>
<evidence type="ECO:0000313" key="5">
    <source>
        <dbReference type="Proteomes" id="UP001279734"/>
    </source>
</evidence>
<dbReference type="PANTHER" id="PTHR31280">
    <property type="entry name" value="PROTEIN UNC-13 HOMOLOG"/>
    <property type="match status" value="1"/>
</dbReference>
<dbReference type="PROSITE" id="PS51259">
    <property type="entry name" value="MHD2"/>
    <property type="match status" value="1"/>
</dbReference>
<feature type="compositionally biased region" description="Polar residues" evidence="1">
    <location>
        <begin position="118"/>
        <end position="127"/>
    </location>
</feature>
<sequence length="1179" mass="132514">MDSSMLERYRRDRQKLLEFIISSSNSIREVRTPSGSTSISNINLDTVSADYVLSCIKSGGVLDVSEGTKNYFYESAHPITIHSQSGNSYFVLSDPNVSGSPPRRMPPPIDVSERAKHSPQSSSQVEQTLKEKIAVHHEKESRVKHANGTVESVKPAEVGGVPPLGLPPLKSGLSDDDLWESAYEILLASMVFSGIRVLPDQGRKKGKSSKLLSGLNSKEDKVLPQSPSQEIDFKLIDTIRIQMQVSEAMDLCIRQLLVQHTSKTSRGQISVPHISLMLIYSISRSNFFNDKSYIRWNSRQASILEELLGSANHSATNCAAIRYSIGNIRNAMEWDVLSPTERAEILVSIRDSVSEVLSFPGGPGQCSIKVESGYEATGYHLRIRLYEKLLLSVFDILEEGQLLAEADKILKLIELAWSTLGITQIIHDALYAWVLLKQFVRTDEQMLLEKAILQVQKVFAADPCNEEEGRYLNYLLCTSDCNGRVIQSSLLPAIFFSMSIWCDRMLQDYHMHYSQKPSEFRRMLTLALAVGVFVPNEYDVLMELNTSSEMFLGRLKTYIESSVQAAYIRVADCSELKYKLKGMHTLVILANNLKLIAEKESAVFFPALYQWCPEAGKISATLLYQRFGERLKPYLQDICSLSQDVRLVLAAAHMLDLELTQLNSLACEGNGLSLPLNCDLDHYQIAEVARPVILDWVIAQHAHILDWIGRAFDLEDWEPLSSQQKQAVSVIEAFRMINETVDQFFALNLPVNITHLQGLLSLIIHSLDAYSTKVVDQLVEKSHLYPSAPSLTRYKEAVVPVARKKPAEPAILGKEVNAALNGLTISKLCIRLNTLQYMRNQIGVLENSIRKSWGLIKVFLKRRWFNIAEEKSPKMSERTMSACDETVDELFVTTFDVIRNTVSIAMDKIFDFIGAKVVFWDLRESFIFYLYRVTVEGARMDSVLQHVDVVLKQICDLVDDIVRDPVVLSIFHMSLEGYIWILLDGGPSRAFSDSDITLMEDDLNILKDFFVADGEGLPRSLVEQEAAFAHKVLSLFSRQTGSVIQMLLTASESISTWTQSHRLGHRSLDDANTLIRVLCHKKDREASKFLKRQYHLPVSSDYDDAYMNESTSSSAVISDLLKRGASFRWSSTNDLTPSAAAISDLLKRSASVHWIPPCMHFGMSWSNEPILGDSSGQLI</sequence>
<dbReference type="InterPro" id="IPR014772">
    <property type="entry name" value="Munc13_dom-2"/>
</dbReference>
<evidence type="ECO:0000256" key="1">
    <source>
        <dbReference type="SAM" id="MobiDB-lite"/>
    </source>
</evidence>
<protein>
    <recommendedName>
        <fullName evidence="6">MHD1 domain-containing protein</fullName>
    </recommendedName>
</protein>
<comment type="caution">
    <text evidence="4">The sequence shown here is derived from an EMBL/GenBank/DDBJ whole genome shotgun (WGS) entry which is preliminary data.</text>
</comment>
<dbReference type="Gene3D" id="1.10.357.50">
    <property type="match status" value="1"/>
</dbReference>
<evidence type="ECO:0000259" key="2">
    <source>
        <dbReference type="PROSITE" id="PS51258"/>
    </source>
</evidence>
<dbReference type="InterPro" id="IPR057984">
    <property type="entry name" value="PATROL1_C"/>
</dbReference>
<dbReference type="AlphaFoldDB" id="A0AAD3XLT1"/>
<dbReference type="Pfam" id="PF25761">
    <property type="entry name" value="TPR_PATROL1"/>
    <property type="match status" value="1"/>
</dbReference>
<dbReference type="PANTHER" id="PTHR31280:SF3">
    <property type="entry name" value="DNA TOPOISOMERASE 4 SUBUNIT B (DUF810)"/>
    <property type="match status" value="1"/>
</dbReference>
<accession>A0AAD3XLT1</accession>
<dbReference type="PROSITE" id="PS51258">
    <property type="entry name" value="MHD1"/>
    <property type="match status" value="1"/>
</dbReference>
<name>A0AAD3XLT1_NEPGR</name>